<evidence type="ECO:0000259" key="3">
    <source>
        <dbReference type="Pfam" id="PF10193"/>
    </source>
</evidence>
<feature type="domain" description="Telomere length regulation protein conserved" evidence="3">
    <location>
        <begin position="1"/>
        <end position="51"/>
    </location>
</feature>
<reference evidence="4" key="1">
    <citation type="submission" date="2021-01" db="EMBL/GenBank/DDBJ databases">
        <authorList>
            <person name="Corre E."/>
            <person name="Pelletier E."/>
            <person name="Niang G."/>
            <person name="Scheremetjew M."/>
            <person name="Finn R."/>
            <person name="Kale V."/>
            <person name="Holt S."/>
            <person name="Cochrane G."/>
            <person name="Meng A."/>
            <person name="Brown T."/>
            <person name="Cohen L."/>
        </authorList>
    </citation>
    <scope>NUCLEOTIDE SEQUENCE</scope>
    <source>
        <strain evidence="4">Pop2</strain>
    </source>
</reference>
<dbReference type="PANTHER" id="PTHR15830:SF10">
    <property type="entry name" value="TELOMERE LENGTH REGULATION PROTEIN TEL2 HOMOLOG"/>
    <property type="match status" value="1"/>
</dbReference>
<dbReference type="Pfam" id="PF10193">
    <property type="entry name" value="Telomere_reg-2"/>
    <property type="match status" value="1"/>
</dbReference>
<dbReference type="GO" id="GO:0005829">
    <property type="term" value="C:cytosol"/>
    <property type="evidence" value="ECO:0007669"/>
    <property type="project" value="TreeGrafter"/>
</dbReference>
<dbReference type="EMBL" id="HBGN01006483">
    <property type="protein sequence ID" value="CAD9317745.1"/>
    <property type="molecule type" value="Transcribed_RNA"/>
</dbReference>
<dbReference type="InterPro" id="IPR019337">
    <property type="entry name" value="Telomere_length_regulation_dom"/>
</dbReference>
<evidence type="ECO:0000256" key="2">
    <source>
        <dbReference type="SAM" id="MobiDB-lite"/>
    </source>
</evidence>
<organism evidence="4">
    <name type="scientific">Ditylum brightwellii</name>
    <dbReference type="NCBI Taxonomy" id="49249"/>
    <lineage>
        <taxon>Eukaryota</taxon>
        <taxon>Sar</taxon>
        <taxon>Stramenopiles</taxon>
        <taxon>Ochrophyta</taxon>
        <taxon>Bacillariophyta</taxon>
        <taxon>Mediophyceae</taxon>
        <taxon>Lithodesmiophycidae</taxon>
        <taxon>Lithodesmiales</taxon>
        <taxon>Lithodesmiaceae</taxon>
        <taxon>Ditylum</taxon>
    </lineage>
</organism>
<dbReference type="AlphaFoldDB" id="A0A7S1YSA2"/>
<dbReference type="GO" id="GO:0051879">
    <property type="term" value="F:Hsp90 protein binding"/>
    <property type="evidence" value="ECO:0007669"/>
    <property type="project" value="TreeGrafter"/>
</dbReference>
<feature type="region of interest" description="Disordered" evidence="2">
    <location>
        <begin position="77"/>
        <end position="97"/>
    </location>
</feature>
<comment type="similarity">
    <text evidence="1">Belongs to the TEL2 family.</text>
</comment>
<evidence type="ECO:0000256" key="1">
    <source>
        <dbReference type="ARBA" id="ARBA00006133"/>
    </source>
</evidence>
<protein>
    <recommendedName>
        <fullName evidence="3">Telomere length regulation protein conserved domain-containing protein</fullName>
    </recommendedName>
</protein>
<dbReference type="GO" id="GO:0051083">
    <property type="term" value="P:'de novo' cotranslational protein folding"/>
    <property type="evidence" value="ECO:0007669"/>
    <property type="project" value="TreeGrafter"/>
</dbReference>
<proteinExistence type="inferred from homology"/>
<dbReference type="Gene3D" id="1.25.40.720">
    <property type="entry name" value="Telomere length regulation protein 2, C-terminal domain"/>
    <property type="match status" value="2"/>
</dbReference>
<name>A0A7S1YSA2_9STRA</name>
<dbReference type="InterPro" id="IPR051970">
    <property type="entry name" value="TEL2_Regulation"/>
</dbReference>
<dbReference type="InterPro" id="IPR038528">
    <property type="entry name" value="TEL2_C_sf"/>
</dbReference>
<evidence type="ECO:0000313" key="4">
    <source>
        <dbReference type="EMBL" id="CAD9317745.1"/>
    </source>
</evidence>
<dbReference type="GO" id="GO:0042162">
    <property type="term" value="F:telomeric DNA binding"/>
    <property type="evidence" value="ECO:0007669"/>
    <property type="project" value="TreeGrafter"/>
</dbReference>
<gene>
    <name evidence="4" type="ORF">DBRI1063_LOCUS4153</name>
</gene>
<dbReference type="PANTHER" id="PTHR15830">
    <property type="entry name" value="TELOMERE LENGTH REGULATION PROTEIN TEL2 FAMILY MEMBER"/>
    <property type="match status" value="1"/>
</dbReference>
<sequence>MNDFMKKRRECMDILMVYEPILVFRRFVSELFGDNIALGTRMDILDVIGRASEELCGVNLLRKNREDNDLVRQLQDKNEPKVSGKRRLVNNNSSNNHLPIQANDADIYTTRALNLIDETQKTRRWGHGRNRSARAQQQRTVTNRFGPIAPLFFYPLLEGFMKSKDNVSIWGGANGSRLMSSFLVTLSTLAQSAGNHPGTNVLAADLFDLAWSFRDAEIAEVRVSVLVAFATSIAFLPLDFLLQKLYGADGDSFPGYLKKTAIGDSDRNCRELATAITKNVSTSLGGFGSDFGSLDMVERMS</sequence>
<accession>A0A7S1YSA2</accession>